<evidence type="ECO:0000259" key="3">
    <source>
        <dbReference type="Pfam" id="PF02894"/>
    </source>
</evidence>
<keyword evidence="5" id="KW-1185">Reference proteome</keyword>
<dbReference type="GO" id="GO:0000166">
    <property type="term" value="F:nucleotide binding"/>
    <property type="evidence" value="ECO:0007669"/>
    <property type="project" value="InterPro"/>
</dbReference>
<feature type="domain" description="Gfo/Idh/MocA-like oxidoreductase N-terminal" evidence="2">
    <location>
        <begin position="5"/>
        <end position="124"/>
    </location>
</feature>
<evidence type="ECO:0000313" key="5">
    <source>
        <dbReference type="Proteomes" id="UP000239494"/>
    </source>
</evidence>
<dbReference type="Gene3D" id="3.30.360.10">
    <property type="entry name" value="Dihydrodipicolinate Reductase, domain 2"/>
    <property type="match status" value="1"/>
</dbReference>
<sequence>MADTVRVALIGCGRIAQVAHLPALEKADGIDLVAVCDPSGGVARAVARRYGVPSAHTDQREVFTDPSVDAVIVAAPDRFHHSIAAEALAAGKHVLVEKPLASTVAEAEALADLVDRTGLVLQVGAMKRHDQGVRFAGRFVAERLGEVRSFNAWYRIGDLRPGIEATLFPHVHADLAARQVEAGFKADRRRYLLATHGAHVFDTVRYLLGDVSSVVARHREDGKDQTWQALLTTAAGAVGTISITVDVPGVPTEGIEVFGSAGTVRVDTHFPFYRRASTVHAYADGLTTVPELTDGDAYERQLEAFARTIRDGGSPVPDVHDGVRAIRLIEATAAAVESGAEVKL</sequence>
<organism evidence="4 5">
    <name type="scientific">Umezawaea tangerina</name>
    <dbReference type="NCBI Taxonomy" id="84725"/>
    <lineage>
        <taxon>Bacteria</taxon>
        <taxon>Bacillati</taxon>
        <taxon>Actinomycetota</taxon>
        <taxon>Actinomycetes</taxon>
        <taxon>Pseudonocardiales</taxon>
        <taxon>Pseudonocardiaceae</taxon>
        <taxon>Umezawaea</taxon>
    </lineage>
</organism>
<dbReference type="AlphaFoldDB" id="A0A2T0TH53"/>
<dbReference type="InterPro" id="IPR051450">
    <property type="entry name" value="Gfo/Idh/MocA_Oxidoreductases"/>
</dbReference>
<protein>
    <submittedName>
        <fullName evidence="4">Putative dehydrogenase</fullName>
    </submittedName>
</protein>
<dbReference type="PANTHER" id="PTHR43377">
    <property type="entry name" value="BILIVERDIN REDUCTASE A"/>
    <property type="match status" value="1"/>
</dbReference>
<dbReference type="InterPro" id="IPR004104">
    <property type="entry name" value="Gfo/Idh/MocA-like_OxRdtase_C"/>
</dbReference>
<reference evidence="4 5" key="1">
    <citation type="submission" date="2018-03" db="EMBL/GenBank/DDBJ databases">
        <title>Genomic Encyclopedia of Archaeal and Bacterial Type Strains, Phase II (KMG-II): from individual species to whole genera.</title>
        <authorList>
            <person name="Goeker M."/>
        </authorList>
    </citation>
    <scope>NUCLEOTIDE SEQUENCE [LARGE SCALE GENOMIC DNA]</scope>
    <source>
        <strain evidence="4 5">DSM 44720</strain>
    </source>
</reference>
<dbReference type="InterPro" id="IPR000683">
    <property type="entry name" value="Gfo/Idh/MocA-like_OxRdtase_N"/>
</dbReference>
<dbReference type="SUPFAM" id="SSF55347">
    <property type="entry name" value="Glyceraldehyde-3-phosphate dehydrogenase-like, C-terminal domain"/>
    <property type="match status" value="1"/>
</dbReference>
<evidence type="ECO:0000256" key="1">
    <source>
        <dbReference type="ARBA" id="ARBA00010928"/>
    </source>
</evidence>
<accession>A0A2T0TH53</accession>
<name>A0A2T0TH53_9PSEU</name>
<dbReference type="Gene3D" id="3.40.50.720">
    <property type="entry name" value="NAD(P)-binding Rossmann-like Domain"/>
    <property type="match status" value="1"/>
</dbReference>
<dbReference type="InterPro" id="IPR036291">
    <property type="entry name" value="NAD(P)-bd_dom_sf"/>
</dbReference>
<proteinExistence type="inferred from homology"/>
<dbReference type="PANTHER" id="PTHR43377:SF1">
    <property type="entry name" value="BILIVERDIN REDUCTASE A"/>
    <property type="match status" value="1"/>
</dbReference>
<dbReference type="RefSeq" id="WP_170155760.1">
    <property type="nucleotide sequence ID" value="NZ_PVTF01000002.1"/>
</dbReference>
<dbReference type="SUPFAM" id="SSF51735">
    <property type="entry name" value="NAD(P)-binding Rossmann-fold domains"/>
    <property type="match status" value="1"/>
</dbReference>
<dbReference type="Pfam" id="PF01408">
    <property type="entry name" value="GFO_IDH_MocA"/>
    <property type="match status" value="1"/>
</dbReference>
<feature type="domain" description="Gfo/Idh/MocA-like oxidoreductase C-terminal" evidence="3">
    <location>
        <begin position="194"/>
        <end position="344"/>
    </location>
</feature>
<dbReference type="Proteomes" id="UP000239494">
    <property type="component" value="Unassembled WGS sequence"/>
</dbReference>
<dbReference type="EMBL" id="PVTF01000002">
    <property type="protein sequence ID" value="PRY44990.1"/>
    <property type="molecule type" value="Genomic_DNA"/>
</dbReference>
<gene>
    <name evidence="4" type="ORF">CLV43_102555</name>
</gene>
<comment type="caution">
    <text evidence="4">The sequence shown here is derived from an EMBL/GenBank/DDBJ whole genome shotgun (WGS) entry which is preliminary data.</text>
</comment>
<evidence type="ECO:0000259" key="2">
    <source>
        <dbReference type="Pfam" id="PF01408"/>
    </source>
</evidence>
<dbReference type="Pfam" id="PF02894">
    <property type="entry name" value="GFO_IDH_MocA_C"/>
    <property type="match status" value="1"/>
</dbReference>
<comment type="similarity">
    <text evidence="1">Belongs to the Gfo/Idh/MocA family.</text>
</comment>
<evidence type="ECO:0000313" key="4">
    <source>
        <dbReference type="EMBL" id="PRY44990.1"/>
    </source>
</evidence>